<dbReference type="RefSeq" id="WP_049726055.1">
    <property type="nucleotide sequence ID" value="NZ_CP012154.1"/>
</dbReference>
<dbReference type="InterPro" id="IPR023828">
    <property type="entry name" value="Peptidase_S8_Ser-AS"/>
</dbReference>
<gene>
    <name evidence="6" type="ORF">WM2015_2135</name>
</gene>
<dbReference type="InterPro" id="IPR010259">
    <property type="entry name" value="S8pro/Inhibitor_I9"/>
</dbReference>
<dbReference type="PRINTS" id="PR00723">
    <property type="entry name" value="SUBTILISIN"/>
</dbReference>
<accession>A0A0K0XXS3</accession>
<dbReference type="EMBL" id="CP012154">
    <property type="protein sequence ID" value="AKS42499.1"/>
    <property type="molecule type" value="Genomic_DNA"/>
</dbReference>
<keyword evidence="3 5" id="KW-0378">Hydrolase</keyword>
<evidence type="ECO:0000256" key="3">
    <source>
        <dbReference type="ARBA" id="ARBA00022801"/>
    </source>
</evidence>
<feature type="active site" description="Charge relay system" evidence="5">
    <location>
        <position position="609"/>
    </location>
</feature>
<dbReference type="InterPro" id="IPR000209">
    <property type="entry name" value="Peptidase_S8/S53_dom"/>
</dbReference>
<reference evidence="6 7" key="1">
    <citation type="submission" date="2015-07" db="EMBL/GenBank/DDBJ databases">
        <authorList>
            <person name="Noorani M."/>
        </authorList>
    </citation>
    <scope>NUCLEOTIDE SEQUENCE [LARGE SCALE GENOMIC DNA]</scope>
    <source>
        <strain evidence="6 7">KCTC 42284</strain>
    </source>
</reference>
<sequence>MTKTHRPLRASAVSCVLASLLLLLASGLQARQPDIVPGEYLIELEAAPSLRFEGGTVSQLSSAGRRIAKPMAPTIPALRGLQRFDASDPAVQAYSAHLDLEREAVLSVAESWMGRRVEPMHVYRHVLNGFSARLSPQEAEMLAGLPGVKSVQPVVMHQLLNDNGYEWIRANRVWGPQFGTPAPNQGEGTVLGLIDSGINWESNFFNDAPGGVPMDNPRGQFYGLCNDPEVLCNNKIIGVHDFTSEGTKGKDINGHGSHVGSSAVGSPQSFTLDFGLASPIFFAPSGVAPRASVISYKACFGGDPNDPEDEGGCRDTDLVAALEQAIIDQVDVINYSIGSTGPVPPTPWAGFGQFGADREAFLNVRAAGIVPIVAAGNNGPQDGSVSAPANAPWVVAVANGTHNRVIGGQLSSMSGGSGPAPVVAGAGYNDDGEVRPIVHARDFGNALCGTGEAELQPTCDGNTGATNPFPPGTFNGEIVVCDRGTYGRVEKGRNLLVAGAGGMILANTDVEGEDIVAENHCLPTLHVGDAAGDRLRDWLASGSGHQARIPFSTRVVNPAFGGRLANSSGRGPGNGAPDVMKPNVTAPGTSILGASANGPNGISFSTGTSMASPHVAGAALLLRSGFPDWPVDAIISALETTAVAELVTNGDGSDARIVDSGAGGVQVDKATRIGLYLPVTEQEFLDADPNLGGDPGSLNLPGVFSSACAGGCSFQRRLRALSFSAWSVSVEGDLDITVEPTSFTLQPGEEVTLDIAIDAGSVPAGQWGRGAIVLDPSFPGLEVQRLPVGALFGSAELPGSIALTASANRGRLNIDLGAMAALPEAQFPTTALVRPERETFDLAQDPSDGDPFDGGAGVATRLVAVPAGTLLLRAETRSDESPDADLYVGRDSNGNGLAEESELVCFSISIDASESCVITEPAAGDWWIVVQNWQASSASASDAIELDHAVLPIADTPAFGVNGPGRHSGGPLEVQLFLDQPGIRRDEVWWAAFGVGDSPETPTSVGVIPITVTREVDVEVLDTALFNGQSRAVVLPPSGRHPRLFIDVPPGTQRLDVQVEGDADVGGTLRFAEFDALSDDFPGTPDASGAALDAEVGSAAGFTLSRVNPAPGRYFVDLSNNSAAERAVEVNAVLTEGQRIEPRYGLWSPRFRGISQGIEWQRAGLGFMIWYSYDINGLPVFYIAINGIDPESSTWTADLTRVTGGTNNRQHIDVVGQVGLTTIASDRMMFSWRLNGAHGSDIMNPDAPDSCPELDGEPVSYTGHWFSPGQAAGGTTVIVHENGQFYVRYYYDGDGVGRWVAVVSTGPGPFDDGFEVWNFHGFCPNCEQGTADWEVVGEYQRTFTGPNTGVEALDFVSRAPLNTPIQLEVPIEKLSEALPCQP</sequence>
<evidence type="ECO:0000256" key="1">
    <source>
        <dbReference type="ARBA" id="ARBA00011073"/>
    </source>
</evidence>
<feature type="active site" description="Charge relay system" evidence="5">
    <location>
        <position position="255"/>
    </location>
</feature>
<dbReference type="InterPro" id="IPR003137">
    <property type="entry name" value="PA_domain"/>
</dbReference>
<evidence type="ECO:0000313" key="7">
    <source>
        <dbReference type="Proteomes" id="UP000066624"/>
    </source>
</evidence>
<dbReference type="InterPro" id="IPR015500">
    <property type="entry name" value="Peptidase_S8_subtilisin-rel"/>
</dbReference>
<dbReference type="Gene3D" id="3.30.70.80">
    <property type="entry name" value="Peptidase S8 propeptide/proteinase inhibitor I9"/>
    <property type="match status" value="1"/>
</dbReference>
<evidence type="ECO:0000256" key="4">
    <source>
        <dbReference type="ARBA" id="ARBA00022825"/>
    </source>
</evidence>
<dbReference type="CDD" id="cd02120">
    <property type="entry name" value="PA_subtilisin_like"/>
    <property type="match status" value="1"/>
</dbReference>
<keyword evidence="2 5" id="KW-0645">Protease</keyword>
<dbReference type="Gene3D" id="2.60.120.380">
    <property type="match status" value="1"/>
</dbReference>
<evidence type="ECO:0000313" key="6">
    <source>
        <dbReference type="EMBL" id="AKS42499.1"/>
    </source>
</evidence>
<feature type="active site" description="Charge relay system" evidence="5">
    <location>
        <position position="195"/>
    </location>
</feature>
<dbReference type="Gene3D" id="3.40.50.200">
    <property type="entry name" value="Peptidase S8/S53 domain"/>
    <property type="match status" value="1"/>
</dbReference>
<dbReference type="InterPro" id="IPR045051">
    <property type="entry name" value="SBT"/>
</dbReference>
<dbReference type="InterPro" id="IPR036852">
    <property type="entry name" value="Peptidase_S8/S53_dom_sf"/>
</dbReference>
<protein>
    <submittedName>
        <fullName evidence="6">Uncharacterized protein</fullName>
    </submittedName>
</protein>
<dbReference type="Proteomes" id="UP000066624">
    <property type="component" value="Chromosome"/>
</dbReference>
<evidence type="ECO:0000256" key="5">
    <source>
        <dbReference type="PROSITE-ProRule" id="PRU01240"/>
    </source>
</evidence>
<name>A0A0K0XXS3_9GAMM</name>
<dbReference type="KEGG" id="wma:WM2015_2135"/>
<dbReference type="SUPFAM" id="SSF52743">
    <property type="entry name" value="Subtilisin-like"/>
    <property type="match status" value="1"/>
</dbReference>
<dbReference type="GO" id="GO:0006508">
    <property type="term" value="P:proteolysis"/>
    <property type="evidence" value="ECO:0007669"/>
    <property type="project" value="UniProtKB-KW"/>
</dbReference>
<dbReference type="Pfam" id="PF00082">
    <property type="entry name" value="Peptidase_S8"/>
    <property type="match status" value="1"/>
</dbReference>
<dbReference type="PROSITE" id="PS00137">
    <property type="entry name" value="SUBTILASE_HIS"/>
    <property type="match status" value="1"/>
</dbReference>
<proteinExistence type="inferred from homology"/>
<dbReference type="PANTHER" id="PTHR10795">
    <property type="entry name" value="PROPROTEIN CONVERTASE SUBTILISIN/KEXIN"/>
    <property type="match status" value="1"/>
</dbReference>
<dbReference type="Pfam" id="PF02225">
    <property type="entry name" value="PA"/>
    <property type="match status" value="1"/>
</dbReference>
<keyword evidence="7" id="KW-1185">Reference proteome</keyword>
<organism evidence="6 7">
    <name type="scientific">Wenzhouxiangella marina</name>
    <dbReference type="NCBI Taxonomy" id="1579979"/>
    <lineage>
        <taxon>Bacteria</taxon>
        <taxon>Pseudomonadati</taxon>
        <taxon>Pseudomonadota</taxon>
        <taxon>Gammaproteobacteria</taxon>
        <taxon>Chromatiales</taxon>
        <taxon>Wenzhouxiangellaceae</taxon>
        <taxon>Wenzhouxiangella</taxon>
    </lineage>
</organism>
<dbReference type="PROSITE" id="PS51892">
    <property type="entry name" value="SUBTILASE"/>
    <property type="match status" value="1"/>
</dbReference>
<dbReference type="GO" id="GO:0004252">
    <property type="term" value="F:serine-type endopeptidase activity"/>
    <property type="evidence" value="ECO:0007669"/>
    <property type="project" value="UniProtKB-UniRule"/>
</dbReference>
<evidence type="ECO:0000256" key="2">
    <source>
        <dbReference type="ARBA" id="ARBA00022670"/>
    </source>
</evidence>
<dbReference type="InterPro" id="IPR037045">
    <property type="entry name" value="S8pro/Inhibitor_I9_sf"/>
</dbReference>
<dbReference type="Gene3D" id="3.50.30.30">
    <property type="match status" value="1"/>
</dbReference>
<dbReference type="PATRIC" id="fig|1579979.3.peg.2181"/>
<dbReference type="InterPro" id="IPR022398">
    <property type="entry name" value="Peptidase_S8_His-AS"/>
</dbReference>
<dbReference type="Pfam" id="PF05922">
    <property type="entry name" value="Inhibitor_I9"/>
    <property type="match status" value="1"/>
</dbReference>
<dbReference type="OrthoDB" id="614750at2"/>
<dbReference type="STRING" id="1579979.WM2015_2135"/>
<dbReference type="PROSITE" id="PS00138">
    <property type="entry name" value="SUBTILASE_SER"/>
    <property type="match status" value="1"/>
</dbReference>
<comment type="similarity">
    <text evidence="1 5">Belongs to the peptidase S8 family.</text>
</comment>
<keyword evidence="4 5" id="KW-0720">Serine protease</keyword>